<gene>
    <name evidence="2" type="ORF">CLUP02_16436</name>
</gene>
<name>A0A9Q8T7X3_9PEZI</name>
<dbReference type="KEGG" id="clup:CLUP02_16436"/>
<dbReference type="GeneID" id="73350368"/>
<reference evidence="2" key="1">
    <citation type="journal article" date="2021" name="Mol. Plant Microbe Interact.">
        <title>Complete Genome Sequence of the Plant-Pathogenic Fungus Colletotrichum lupini.</title>
        <authorList>
            <person name="Baroncelli R."/>
            <person name="Pensec F."/>
            <person name="Da Lio D."/>
            <person name="Boufleur T."/>
            <person name="Vicente I."/>
            <person name="Sarrocco S."/>
            <person name="Picot A."/>
            <person name="Baraldi E."/>
            <person name="Sukno S."/>
            <person name="Thon M."/>
            <person name="Le Floch G."/>
        </authorList>
    </citation>
    <scope>NUCLEOTIDE SEQUENCE</scope>
    <source>
        <strain evidence="2">IMI 504893</strain>
    </source>
</reference>
<feature type="region of interest" description="Disordered" evidence="1">
    <location>
        <begin position="347"/>
        <end position="419"/>
    </location>
</feature>
<feature type="compositionally biased region" description="Low complexity" evidence="1">
    <location>
        <begin position="363"/>
        <end position="381"/>
    </location>
</feature>
<sequence>MDRDKAAPISPPKCLVLYLSVPPSTPSLPFPHAIPSNDDPVINYPSKFPSGHQAVTITKVTTTKVCESESPPYLFSIVHLSSFHAECNENGPGGLFSLAPSSTLPCYHSNPRWPLRSADAPVLHRTLVSSLSDRSLGHFLIVHPTSISLTTLSYLLRPLVYLTIDRRIDARLVVRFLASRKVIHSSVIGWSLAWLCSTTDPTLTPPALSLSLLLVLHLQLPLCTSFRVGEGKAGTRLQKKTALRRHVLAHALVSILIPILHQTKVWTILSRCLFRPLGPSVGPLRPTPAGQSDTAAPPLPIHPPASSLHRPETRPPAVRNFDPSWLEPHPILTVLLSHGRSCVKRRSVLEPRDKNEDPRSRTSWLISSLPPSSLESPPISIHQNPIHPTHPIPSLDYFPVPGPNSGPASAPHPPKKVQPPLQFHHQKRAQIVPPWPLLSCGARYLIFAFPQRNLKPRPHRAPSDFLHPTPDLDEEPLKLNTYLEKYLFSSLWNLERLPFTEYPVPNSRCRLILYPSHARDTTRLTTRTDTYQPLASLEAFWAPFISRQTSQSLPAVVRLLVYLIIFARCRLPGFQQARLISTGLGAPNSSRSNYRSPANLIWRILHWCYAHNSQISRQLDHRYSYSSAVDLEWRPRPRTSTRIKPTSDIASLASHPIPSAARRGAPLNQLPSRGVCASLSRLLPWPLTKPIVLSPQGPRDPDLTNRVRPPVCFPCFGPALPVYT</sequence>
<keyword evidence="3" id="KW-1185">Reference proteome</keyword>
<proteinExistence type="predicted"/>
<accession>A0A9Q8T7X3</accession>
<dbReference type="AlphaFoldDB" id="A0A9Q8T7X3"/>
<evidence type="ECO:0000313" key="2">
    <source>
        <dbReference type="EMBL" id="UQC90904.1"/>
    </source>
</evidence>
<dbReference type="EMBL" id="CP019481">
    <property type="protein sequence ID" value="UQC90904.1"/>
    <property type="molecule type" value="Genomic_DNA"/>
</dbReference>
<feature type="region of interest" description="Disordered" evidence="1">
    <location>
        <begin position="284"/>
        <end position="316"/>
    </location>
</feature>
<dbReference type="RefSeq" id="XP_049152505.1">
    <property type="nucleotide sequence ID" value="XM_049295358.1"/>
</dbReference>
<evidence type="ECO:0000313" key="3">
    <source>
        <dbReference type="Proteomes" id="UP000830671"/>
    </source>
</evidence>
<evidence type="ECO:0000256" key="1">
    <source>
        <dbReference type="SAM" id="MobiDB-lite"/>
    </source>
</evidence>
<dbReference type="Proteomes" id="UP000830671">
    <property type="component" value="Chromosome 9"/>
</dbReference>
<feature type="compositionally biased region" description="Basic and acidic residues" evidence="1">
    <location>
        <begin position="347"/>
        <end position="360"/>
    </location>
</feature>
<organism evidence="2 3">
    <name type="scientific">Colletotrichum lupini</name>
    <dbReference type="NCBI Taxonomy" id="145971"/>
    <lineage>
        <taxon>Eukaryota</taxon>
        <taxon>Fungi</taxon>
        <taxon>Dikarya</taxon>
        <taxon>Ascomycota</taxon>
        <taxon>Pezizomycotina</taxon>
        <taxon>Sordariomycetes</taxon>
        <taxon>Hypocreomycetidae</taxon>
        <taxon>Glomerellales</taxon>
        <taxon>Glomerellaceae</taxon>
        <taxon>Colletotrichum</taxon>
        <taxon>Colletotrichum acutatum species complex</taxon>
    </lineage>
</organism>
<protein>
    <submittedName>
        <fullName evidence="2">Uncharacterized protein</fullName>
    </submittedName>
</protein>